<organism evidence="2 3">
    <name type="scientific">Fusarium austroafricanum</name>
    <dbReference type="NCBI Taxonomy" id="2364996"/>
    <lineage>
        <taxon>Eukaryota</taxon>
        <taxon>Fungi</taxon>
        <taxon>Dikarya</taxon>
        <taxon>Ascomycota</taxon>
        <taxon>Pezizomycotina</taxon>
        <taxon>Sordariomycetes</taxon>
        <taxon>Hypocreomycetidae</taxon>
        <taxon>Hypocreales</taxon>
        <taxon>Nectriaceae</taxon>
        <taxon>Fusarium</taxon>
        <taxon>Fusarium concolor species complex</taxon>
    </lineage>
</organism>
<name>A0A8H4KS91_9HYPO</name>
<proteinExistence type="predicted"/>
<accession>A0A8H4KS91</accession>
<feature type="region of interest" description="Disordered" evidence="1">
    <location>
        <begin position="222"/>
        <end position="242"/>
    </location>
</feature>
<keyword evidence="3" id="KW-1185">Reference proteome</keyword>
<reference evidence="2" key="1">
    <citation type="submission" date="2020-01" db="EMBL/GenBank/DDBJ databases">
        <title>Identification and distribution of gene clusters putatively required for synthesis of sphingolipid metabolism inhibitors in phylogenetically diverse species of the filamentous fungus Fusarium.</title>
        <authorList>
            <person name="Kim H.-S."/>
            <person name="Busman M."/>
            <person name="Brown D.W."/>
            <person name="Divon H."/>
            <person name="Uhlig S."/>
            <person name="Proctor R.H."/>
        </authorList>
    </citation>
    <scope>NUCLEOTIDE SEQUENCE</scope>
    <source>
        <strain evidence="2">NRRL 53441</strain>
    </source>
</reference>
<dbReference type="Proteomes" id="UP000605986">
    <property type="component" value="Unassembled WGS sequence"/>
</dbReference>
<feature type="compositionally biased region" description="Low complexity" evidence="1">
    <location>
        <begin position="66"/>
        <end position="95"/>
    </location>
</feature>
<evidence type="ECO:0000313" key="3">
    <source>
        <dbReference type="Proteomes" id="UP000605986"/>
    </source>
</evidence>
<dbReference type="AlphaFoldDB" id="A0A8H4KS91"/>
<dbReference type="EMBL" id="JAADJG010000061">
    <property type="protein sequence ID" value="KAF4456367.1"/>
    <property type="molecule type" value="Genomic_DNA"/>
</dbReference>
<feature type="compositionally biased region" description="Basic and acidic residues" evidence="1">
    <location>
        <begin position="231"/>
        <end position="241"/>
    </location>
</feature>
<gene>
    <name evidence="2" type="ORF">F53441_1526</name>
</gene>
<feature type="compositionally biased region" description="Polar residues" evidence="1">
    <location>
        <begin position="1"/>
        <end position="11"/>
    </location>
</feature>
<protein>
    <submittedName>
        <fullName evidence="2">Uncharacterized protein</fullName>
    </submittedName>
</protein>
<evidence type="ECO:0000256" key="1">
    <source>
        <dbReference type="SAM" id="MobiDB-lite"/>
    </source>
</evidence>
<feature type="compositionally biased region" description="Low complexity" evidence="1">
    <location>
        <begin position="28"/>
        <end position="55"/>
    </location>
</feature>
<evidence type="ECO:0000313" key="2">
    <source>
        <dbReference type="EMBL" id="KAF4456367.1"/>
    </source>
</evidence>
<comment type="caution">
    <text evidence="2">The sequence shown here is derived from an EMBL/GenBank/DDBJ whole genome shotgun (WGS) entry which is preliminary data.</text>
</comment>
<sequence length="325" mass="36509">MSSTMENQSLPRRQLPSLRNPPPVSLLNNSSRIPVRPSSSRASSSNRDSNSSTKSIKSMRRSTSMQSLSSGGDSVFSSQQRRSRSSSFTSISSARDSLDLGKSPRRPSSQRSGRCLPHVVTCIEAVPVPHLRLSTLHEEGSQICLDKARFSPVEAQRDSKISIESSNSGVATTLQMFSTTYVMRKDDELSETVTEVDPVEEDETCHKELEGRVHNWLERLHGSNGATSESAKQKESEDLARRLKSRHYREPKVVVDATRRTPTIIWIDDEYDDALTLDLEEDDEFELGDLDSYHAALFAMSSRDQSESKFRPSMRRQYPMGMSFI</sequence>
<feature type="region of interest" description="Disordered" evidence="1">
    <location>
        <begin position="1"/>
        <end position="114"/>
    </location>
</feature>